<dbReference type="RefSeq" id="XP_016236156.1">
    <property type="nucleotide sequence ID" value="XM_016380329.1"/>
</dbReference>
<evidence type="ECO:0000313" key="1">
    <source>
        <dbReference type="EMBL" id="KIW15940.1"/>
    </source>
</evidence>
<dbReference type="Proteomes" id="UP000053328">
    <property type="component" value="Unassembled WGS sequence"/>
</dbReference>
<dbReference type="VEuPathDB" id="FungiDB:PV08_05990"/>
<proteinExistence type="predicted"/>
<accession>A0A0D2BBH0</accession>
<keyword evidence="2" id="KW-1185">Reference proteome</keyword>
<reference evidence="1 2" key="1">
    <citation type="submission" date="2015-01" db="EMBL/GenBank/DDBJ databases">
        <title>The Genome Sequence of Exophiala spinifera CBS89968.</title>
        <authorList>
            <consortium name="The Broad Institute Genomics Platform"/>
            <person name="Cuomo C."/>
            <person name="de Hoog S."/>
            <person name="Gorbushina A."/>
            <person name="Stielow B."/>
            <person name="Teixiera M."/>
            <person name="Abouelleil A."/>
            <person name="Chapman S.B."/>
            <person name="Priest M."/>
            <person name="Young S.K."/>
            <person name="Wortman J."/>
            <person name="Nusbaum C."/>
            <person name="Birren B."/>
        </authorList>
    </citation>
    <scope>NUCLEOTIDE SEQUENCE [LARGE SCALE GENOMIC DNA]</scope>
    <source>
        <strain evidence="1 2">CBS 89968</strain>
    </source>
</reference>
<gene>
    <name evidence="1" type="ORF">PV08_05990</name>
</gene>
<organism evidence="1 2">
    <name type="scientific">Exophiala spinifera</name>
    <dbReference type="NCBI Taxonomy" id="91928"/>
    <lineage>
        <taxon>Eukaryota</taxon>
        <taxon>Fungi</taxon>
        <taxon>Dikarya</taxon>
        <taxon>Ascomycota</taxon>
        <taxon>Pezizomycotina</taxon>
        <taxon>Eurotiomycetes</taxon>
        <taxon>Chaetothyriomycetidae</taxon>
        <taxon>Chaetothyriales</taxon>
        <taxon>Herpotrichiellaceae</taxon>
        <taxon>Exophiala</taxon>
    </lineage>
</organism>
<dbReference type="EMBL" id="KN847495">
    <property type="protein sequence ID" value="KIW15940.1"/>
    <property type="molecule type" value="Genomic_DNA"/>
</dbReference>
<dbReference type="AlphaFoldDB" id="A0A0D2BBH0"/>
<name>A0A0D2BBH0_9EURO</name>
<evidence type="ECO:0000313" key="2">
    <source>
        <dbReference type="Proteomes" id="UP000053328"/>
    </source>
</evidence>
<protein>
    <submittedName>
        <fullName evidence="1">Uncharacterized protein</fullName>
    </submittedName>
</protein>
<dbReference type="GeneID" id="27333073"/>
<dbReference type="HOGENOM" id="CLU_2427055_0_0_1"/>
<sequence>MEHGTAKASIRGEKLDTLHMLHMVIPPTKAAKDGDNKPIRRVKNDKAANHWGDLKDLDLLDSCQRAAAAAAKTHKQMAVNTIPKTGRHQGQ</sequence>